<sequence>MPSRDKYTDPELREEVKEESQKNVDKWTEEDWQTKEGSGSAKKKDGTEKRYLAEKAWEQMSEKEKEESTSKNATDCTQHWEDEEHQKNGQAEYRKFQEAQKKSERSFESDDSGGQTQDQGEDMSKKRGLGANQARPSKKANNGGSSDGPRGVAGDKTRVPKKGQEVQWHSVPGYVDGTVVEVVYSEKKVLGKSVKGSKEDPRVVLKSSSSDQIAVHKPEAVYFD</sequence>
<evidence type="ECO:0000313" key="4">
    <source>
        <dbReference type="Proteomes" id="UP000799753"/>
    </source>
</evidence>
<feature type="region of interest" description="Disordered" evidence="1">
    <location>
        <begin position="1"/>
        <end position="169"/>
    </location>
</feature>
<feature type="compositionally biased region" description="Basic and acidic residues" evidence="1">
    <location>
        <begin position="153"/>
        <end position="164"/>
    </location>
</feature>
<dbReference type="Pfam" id="PF11160">
    <property type="entry name" value="Hva1_TUDOR"/>
    <property type="match status" value="1"/>
</dbReference>
<evidence type="ECO:0000313" key="3">
    <source>
        <dbReference type="EMBL" id="KAF2636151.1"/>
    </source>
</evidence>
<evidence type="ECO:0000256" key="1">
    <source>
        <dbReference type="SAM" id="MobiDB-lite"/>
    </source>
</evidence>
<name>A0A6A6RNI8_9PLEO</name>
<dbReference type="AlphaFoldDB" id="A0A6A6RNI8"/>
<keyword evidence="4" id="KW-1185">Reference proteome</keyword>
<accession>A0A6A6RNI8</accession>
<feature type="compositionally biased region" description="Basic and acidic residues" evidence="1">
    <location>
        <begin position="78"/>
        <end position="108"/>
    </location>
</feature>
<dbReference type="OrthoDB" id="3360421at2759"/>
<proteinExistence type="predicted"/>
<feature type="domain" description="Hypervirulence associated protein TUDOR" evidence="2">
    <location>
        <begin position="163"/>
        <end position="221"/>
    </location>
</feature>
<reference evidence="3" key="1">
    <citation type="journal article" date="2020" name="Stud. Mycol.">
        <title>101 Dothideomycetes genomes: a test case for predicting lifestyles and emergence of pathogens.</title>
        <authorList>
            <person name="Haridas S."/>
            <person name="Albert R."/>
            <person name="Binder M."/>
            <person name="Bloem J."/>
            <person name="Labutti K."/>
            <person name="Salamov A."/>
            <person name="Andreopoulos B."/>
            <person name="Baker S."/>
            <person name="Barry K."/>
            <person name="Bills G."/>
            <person name="Bluhm B."/>
            <person name="Cannon C."/>
            <person name="Castanera R."/>
            <person name="Culley D."/>
            <person name="Daum C."/>
            <person name="Ezra D."/>
            <person name="Gonzalez J."/>
            <person name="Henrissat B."/>
            <person name="Kuo A."/>
            <person name="Liang C."/>
            <person name="Lipzen A."/>
            <person name="Lutzoni F."/>
            <person name="Magnuson J."/>
            <person name="Mondo S."/>
            <person name="Nolan M."/>
            <person name="Ohm R."/>
            <person name="Pangilinan J."/>
            <person name="Park H.-J."/>
            <person name="Ramirez L."/>
            <person name="Alfaro M."/>
            <person name="Sun H."/>
            <person name="Tritt A."/>
            <person name="Yoshinaga Y."/>
            <person name="Zwiers L.-H."/>
            <person name="Turgeon B."/>
            <person name="Goodwin S."/>
            <person name="Spatafora J."/>
            <person name="Crous P."/>
            <person name="Grigoriev I."/>
        </authorList>
    </citation>
    <scope>NUCLEOTIDE SEQUENCE</scope>
    <source>
        <strain evidence="3">CBS 473.64</strain>
    </source>
</reference>
<protein>
    <recommendedName>
        <fullName evidence="2">Hypervirulence associated protein TUDOR domain-containing protein</fullName>
    </recommendedName>
</protein>
<evidence type="ECO:0000259" key="2">
    <source>
        <dbReference type="Pfam" id="PF11160"/>
    </source>
</evidence>
<dbReference type="Proteomes" id="UP000799753">
    <property type="component" value="Unassembled WGS sequence"/>
</dbReference>
<dbReference type="InterPro" id="IPR021331">
    <property type="entry name" value="Hva1_TUDOR"/>
</dbReference>
<feature type="compositionally biased region" description="Basic and acidic residues" evidence="1">
    <location>
        <begin position="1"/>
        <end position="34"/>
    </location>
</feature>
<feature type="compositionally biased region" description="Basic and acidic residues" evidence="1">
    <location>
        <begin position="42"/>
        <end position="69"/>
    </location>
</feature>
<dbReference type="EMBL" id="MU006800">
    <property type="protein sequence ID" value="KAF2636151.1"/>
    <property type="molecule type" value="Genomic_DNA"/>
</dbReference>
<gene>
    <name evidence="3" type="ORF">P280DRAFT_409927</name>
</gene>
<organism evidence="3 4">
    <name type="scientific">Massarina eburnea CBS 473.64</name>
    <dbReference type="NCBI Taxonomy" id="1395130"/>
    <lineage>
        <taxon>Eukaryota</taxon>
        <taxon>Fungi</taxon>
        <taxon>Dikarya</taxon>
        <taxon>Ascomycota</taxon>
        <taxon>Pezizomycotina</taxon>
        <taxon>Dothideomycetes</taxon>
        <taxon>Pleosporomycetidae</taxon>
        <taxon>Pleosporales</taxon>
        <taxon>Massarineae</taxon>
        <taxon>Massarinaceae</taxon>
        <taxon>Massarina</taxon>
    </lineage>
</organism>